<dbReference type="GO" id="GO:0016757">
    <property type="term" value="F:glycosyltransferase activity"/>
    <property type="evidence" value="ECO:0007669"/>
    <property type="project" value="UniProtKB-KW"/>
</dbReference>
<evidence type="ECO:0000313" key="6">
    <source>
        <dbReference type="Proteomes" id="UP000179221"/>
    </source>
</evidence>
<comment type="similarity">
    <text evidence="1">Belongs to the glycosyltransferase 2 family.</text>
</comment>
<evidence type="ECO:0000256" key="1">
    <source>
        <dbReference type="ARBA" id="ARBA00006739"/>
    </source>
</evidence>
<dbReference type="EMBL" id="MGGL01000004">
    <property type="protein sequence ID" value="OGM27475.1"/>
    <property type="molecule type" value="Genomic_DNA"/>
</dbReference>
<feature type="transmembrane region" description="Helical" evidence="4">
    <location>
        <begin position="372"/>
        <end position="391"/>
    </location>
</feature>
<name>A0A1F7YLS3_9BACT</name>
<dbReference type="AlphaFoldDB" id="A0A1F7YLS3"/>
<keyword evidence="4" id="KW-1133">Transmembrane helix</keyword>
<protein>
    <recommendedName>
        <fullName evidence="7">Glycosyltransferase 2-like domain-containing protein</fullName>
    </recommendedName>
</protein>
<evidence type="ECO:0000256" key="2">
    <source>
        <dbReference type="ARBA" id="ARBA00022676"/>
    </source>
</evidence>
<organism evidence="5 6">
    <name type="scientific">Candidatus Woesebacteria bacterium RIFCSPHIGHO2_01_FULL_40_22</name>
    <dbReference type="NCBI Taxonomy" id="1802499"/>
    <lineage>
        <taxon>Bacteria</taxon>
        <taxon>Candidatus Woeseibacteriota</taxon>
    </lineage>
</organism>
<dbReference type="InterPro" id="IPR029044">
    <property type="entry name" value="Nucleotide-diphossugar_trans"/>
</dbReference>
<accession>A0A1F7YLS3</accession>
<dbReference type="Gene3D" id="3.90.550.10">
    <property type="entry name" value="Spore Coat Polysaccharide Biosynthesis Protein SpsA, Chain A"/>
    <property type="match status" value="1"/>
</dbReference>
<feature type="transmembrane region" description="Helical" evidence="4">
    <location>
        <begin position="6"/>
        <end position="29"/>
    </location>
</feature>
<evidence type="ECO:0000256" key="4">
    <source>
        <dbReference type="SAM" id="Phobius"/>
    </source>
</evidence>
<evidence type="ECO:0000256" key="3">
    <source>
        <dbReference type="ARBA" id="ARBA00022679"/>
    </source>
</evidence>
<keyword evidence="4" id="KW-0812">Transmembrane</keyword>
<reference evidence="5 6" key="1">
    <citation type="journal article" date="2016" name="Nat. Commun.">
        <title>Thousands of microbial genomes shed light on interconnected biogeochemical processes in an aquifer system.</title>
        <authorList>
            <person name="Anantharaman K."/>
            <person name="Brown C.T."/>
            <person name="Hug L.A."/>
            <person name="Sharon I."/>
            <person name="Castelle C.J."/>
            <person name="Probst A.J."/>
            <person name="Thomas B.C."/>
            <person name="Singh A."/>
            <person name="Wilkins M.J."/>
            <person name="Karaoz U."/>
            <person name="Brodie E.L."/>
            <person name="Williams K.H."/>
            <person name="Hubbard S.S."/>
            <person name="Banfield J.F."/>
        </authorList>
    </citation>
    <scope>NUCLEOTIDE SEQUENCE [LARGE SCALE GENOMIC DNA]</scope>
</reference>
<keyword evidence="2" id="KW-0328">Glycosyltransferase</keyword>
<sequence length="429" mass="50021">MVNIISIGVLLITFILTTQGIFTISWMLYAWQNPTKTKKWTIPKKYAIPKLSFTALIPARHEESVIKDTINSIRDINYPENLKNIIVICSSDDADTVKKVKEAIDENQEKNIQLITFFDHPINKPHALNIGLMQTESDIVTIFDAEDEPDTEIYNIVNTIMLKENADVVQSGIQLMNYKSHWFSPLNVVEYYLWFKSGLQFFKSLSRVTPLGGNTVFFKTQWIKYIGGWDNNALTEDADVGVRLSSVFAKIRIVYDEKHVTREETPSSTRSFVRQRTRWNQGFLQILFKNEWKSLKLTRQKIFALYILISPVFQATLFIYFPTGIYLALNSKLPVSVSLISFIPFYIFVFQFFISLVALYKFTKAYGYKFHWWLPLMVALTFYPYQALLAFSSLRALYRELTHHDEWEKTLHLNTHRQEASLKPSYEVS</sequence>
<dbReference type="SUPFAM" id="SSF53448">
    <property type="entry name" value="Nucleotide-diphospho-sugar transferases"/>
    <property type="match status" value="1"/>
</dbReference>
<dbReference type="Pfam" id="PF13641">
    <property type="entry name" value="Glyco_tranf_2_3"/>
    <property type="match status" value="1"/>
</dbReference>
<gene>
    <name evidence="5" type="ORF">A2628_01635</name>
</gene>
<feature type="transmembrane region" description="Helical" evidence="4">
    <location>
        <begin position="303"/>
        <end position="329"/>
    </location>
</feature>
<comment type="caution">
    <text evidence="5">The sequence shown here is derived from an EMBL/GenBank/DDBJ whole genome shotgun (WGS) entry which is preliminary data.</text>
</comment>
<evidence type="ECO:0000313" key="5">
    <source>
        <dbReference type="EMBL" id="OGM27475.1"/>
    </source>
</evidence>
<feature type="transmembrane region" description="Helical" evidence="4">
    <location>
        <begin position="335"/>
        <end position="360"/>
    </location>
</feature>
<dbReference type="PANTHER" id="PTHR43630">
    <property type="entry name" value="POLY-BETA-1,6-N-ACETYL-D-GLUCOSAMINE SYNTHASE"/>
    <property type="match status" value="1"/>
</dbReference>
<keyword evidence="3" id="KW-0808">Transferase</keyword>
<dbReference type="Proteomes" id="UP000179221">
    <property type="component" value="Unassembled WGS sequence"/>
</dbReference>
<keyword evidence="4" id="KW-0472">Membrane</keyword>
<evidence type="ECO:0008006" key="7">
    <source>
        <dbReference type="Google" id="ProtNLM"/>
    </source>
</evidence>
<dbReference type="PANTHER" id="PTHR43630:SF1">
    <property type="entry name" value="POLY-BETA-1,6-N-ACETYL-D-GLUCOSAMINE SYNTHASE"/>
    <property type="match status" value="1"/>
</dbReference>
<proteinExistence type="inferred from homology"/>